<dbReference type="InterPro" id="IPR031656">
    <property type="entry name" value="DAO_C"/>
</dbReference>
<dbReference type="InterPro" id="IPR000447">
    <property type="entry name" value="G3P_DH_FAD-dep"/>
</dbReference>
<dbReference type="FunFam" id="1.10.8.870:FF:000003">
    <property type="entry name" value="Glycerol-3-phosphate dehydrogenase"/>
    <property type="match status" value="1"/>
</dbReference>
<dbReference type="SUPFAM" id="SSF51905">
    <property type="entry name" value="FAD/NAD(P)-binding domain"/>
    <property type="match status" value="1"/>
</dbReference>
<dbReference type="PROSITE" id="PS00977">
    <property type="entry name" value="FAD_G3PDH_1"/>
    <property type="match status" value="1"/>
</dbReference>
<keyword evidence="6 11" id="KW-0285">Flavoprotein</keyword>
<evidence type="ECO:0000256" key="8">
    <source>
        <dbReference type="ARBA" id="ARBA00022827"/>
    </source>
</evidence>
<dbReference type="RefSeq" id="WP_179425075.1">
    <property type="nucleotide sequence ID" value="NZ_JACBZP010000001.1"/>
</dbReference>
<dbReference type="Gene3D" id="1.10.8.870">
    <property type="entry name" value="Alpha-glycerophosphate oxidase, cap domain"/>
    <property type="match status" value="1"/>
</dbReference>
<evidence type="ECO:0000256" key="6">
    <source>
        <dbReference type="ARBA" id="ARBA00022630"/>
    </source>
</evidence>
<organism evidence="14 15">
    <name type="scientific">Spelaeicoccus albus</name>
    <dbReference type="NCBI Taxonomy" id="1280376"/>
    <lineage>
        <taxon>Bacteria</taxon>
        <taxon>Bacillati</taxon>
        <taxon>Actinomycetota</taxon>
        <taxon>Actinomycetes</taxon>
        <taxon>Micrococcales</taxon>
        <taxon>Brevibacteriaceae</taxon>
        <taxon>Spelaeicoccus</taxon>
    </lineage>
</organism>
<comment type="caution">
    <text evidence="14">The sequence shown here is derived from an EMBL/GenBank/DDBJ whole genome shotgun (WGS) entry which is preliminary data.</text>
</comment>
<dbReference type="GO" id="GO:0006071">
    <property type="term" value="P:glycerol metabolic process"/>
    <property type="evidence" value="ECO:0007669"/>
    <property type="project" value="UniProtKB-KW"/>
</dbReference>
<keyword evidence="15" id="KW-1185">Reference proteome</keyword>
<evidence type="ECO:0000313" key="14">
    <source>
        <dbReference type="EMBL" id="NYI65991.1"/>
    </source>
</evidence>
<keyword evidence="8" id="KW-0274">FAD</keyword>
<proteinExistence type="inferred from homology"/>
<dbReference type="Gene3D" id="3.50.50.60">
    <property type="entry name" value="FAD/NAD(P)-binding domain"/>
    <property type="match status" value="1"/>
</dbReference>
<comment type="subcellular location">
    <subcellularLocation>
        <location evidence="2">Cytoplasm</location>
    </subcellularLocation>
</comment>
<dbReference type="Proteomes" id="UP000539111">
    <property type="component" value="Unassembled WGS sequence"/>
</dbReference>
<gene>
    <name evidence="14" type="ORF">BJY26_000297</name>
</gene>
<dbReference type="InterPro" id="IPR038299">
    <property type="entry name" value="DAO_C_sf"/>
</dbReference>
<comment type="similarity">
    <text evidence="3 11">Belongs to the FAD-dependent glycerol-3-phosphate dehydrogenase family.</text>
</comment>
<dbReference type="PANTHER" id="PTHR11985">
    <property type="entry name" value="GLYCEROL-3-PHOSPHATE DEHYDROGENASE"/>
    <property type="match status" value="1"/>
</dbReference>
<evidence type="ECO:0000259" key="13">
    <source>
        <dbReference type="Pfam" id="PF16901"/>
    </source>
</evidence>
<protein>
    <recommendedName>
        <fullName evidence="4 11">Glycerol-3-phosphate dehydrogenase</fullName>
        <ecNumber evidence="4 11">1.1.5.3</ecNumber>
    </recommendedName>
</protein>
<evidence type="ECO:0000259" key="12">
    <source>
        <dbReference type="Pfam" id="PF01266"/>
    </source>
</evidence>
<reference evidence="14 15" key="1">
    <citation type="submission" date="2020-07" db="EMBL/GenBank/DDBJ databases">
        <title>Sequencing the genomes of 1000 actinobacteria strains.</title>
        <authorList>
            <person name="Klenk H.-P."/>
        </authorList>
    </citation>
    <scope>NUCLEOTIDE SEQUENCE [LARGE SCALE GENOMIC DNA]</scope>
    <source>
        <strain evidence="14 15">DSM 26341</strain>
    </source>
</reference>
<name>A0A7Z0AB91_9MICO</name>
<evidence type="ECO:0000256" key="7">
    <source>
        <dbReference type="ARBA" id="ARBA00022798"/>
    </source>
</evidence>
<evidence type="ECO:0000256" key="10">
    <source>
        <dbReference type="ARBA" id="ARBA00049055"/>
    </source>
</evidence>
<evidence type="ECO:0000256" key="9">
    <source>
        <dbReference type="ARBA" id="ARBA00023002"/>
    </source>
</evidence>
<dbReference type="EMBL" id="JACBZP010000001">
    <property type="protein sequence ID" value="NYI65991.1"/>
    <property type="molecule type" value="Genomic_DNA"/>
</dbReference>
<feature type="domain" description="FAD dependent oxidoreductase" evidence="12">
    <location>
        <begin position="24"/>
        <end position="398"/>
    </location>
</feature>
<dbReference type="PROSITE" id="PS00978">
    <property type="entry name" value="FAD_G3PDH_2"/>
    <property type="match status" value="1"/>
</dbReference>
<evidence type="ECO:0000256" key="11">
    <source>
        <dbReference type="RuleBase" id="RU361217"/>
    </source>
</evidence>
<dbReference type="Gene3D" id="3.30.9.10">
    <property type="entry name" value="D-Amino Acid Oxidase, subunit A, domain 2"/>
    <property type="match status" value="1"/>
</dbReference>
<dbReference type="GO" id="GO:0004368">
    <property type="term" value="F:glycerol-3-phosphate dehydrogenase (quinone) activity"/>
    <property type="evidence" value="ECO:0007669"/>
    <property type="project" value="UniProtKB-EC"/>
</dbReference>
<accession>A0A7Z0AB91</accession>
<dbReference type="GO" id="GO:0009331">
    <property type="term" value="C:glycerol-3-phosphate dehydrogenase (FAD) complex"/>
    <property type="evidence" value="ECO:0007669"/>
    <property type="project" value="UniProtKB-UniRule"/>
</dbReference>
<sequence>MQTTALSPMQRQKSIDALKDRTLDVLVIGGGVTGAGAALDAVTRGLDVGLIEARDWASGTSSRSSKLIHGGLRYLQMLDFKLVREALTERGRLLTTIAPYLVEALPFIYPLTHKVWERAYVGAGLMLYDALSFAPGIKRGVPLHRHLSARGVKRLFPDLADSAAVGGIRYYDARVDDARLVATLVRTAVGHGALAASRTQAIGYLSEHGTVVGVRARDLESGAEFDIRARHVIGATGVWTDETESLDGLPSHADAAAATSPSGRGLKVRASKGMHIVVPGDRITGTAGIISQTEKSVLFIIPWDGYWVIGTTDTDWTQSKAHPVANATDVDYLLEHANSVLATTLTTADVMGTYAGLRPLLQPVADEAKSTAKVSREHTAATPAPGLTVIAGGKFTTYRVMAEDVVDQALGSQARANPSITAGLPLAGTEGFAVRRRQRAALARRYGWRLEQVDHLLGRYGSLIDEVLELIDADPSLGEPLPGADRYLKAEIVYAAANEGALHLEDVLTRRTRMSYDQRERGIAVAPAVADLMAPILGWDAAAKAAEVQSYRDRTEAELAAQLEPDDAHAAAIRESASEIRPTAAGAVR</sequence>
<feature type="domain" description="Alpha-glycerophosphate oxidase C-terminal" evidence="13">
    <location>
        <begin position="419"/>
        <end position="543"/>
    </location>
</feature>
<dbReference type="AlphaFoldDB" id="A0A7Z0AB91"/>
<dbReference type="PRINTS" id="PR01001">
    <property type="entry name" value="FADG3PDH"/>
</dbReference>
<dbReference type="InterPro" id="IPR036188">
    <property type="entry name" value="FAD/NAD-bd_sf"/>
</dbReference>
<comment type="catalytic activity">
    <reaction evidence="10 11">
        <text>a quinone + sn-glycerol 3-phosphate = dihydroxyacetone phosphate + a quinol</text>
        <dbReference type="Rhea" id="RHEA:18977"/>
        <dbReference type="ChEBI" id="CHEBI:24646"/>
        <dbReference type="ChEBI" id="CHEBI:57597"/>
        <dbReference type="ChEBI" id="CHEBI:57642"/>
        <dbReference type="ChEBI" id="CHEBI:132124"/>
        <dbReference type="EC" id="1.1.5.3"/>
    </reaction>
</comment>
<dbReference type="PANTHER" id="PTHR11985:SF31">
    <property type="entry name" value="GLYCEROL-3-PHOSPHATE DEHYDROGENASE 2"/>
    <property type="match status" value="1"/>
</dbReference>
<comment type="cofactor">
    <cofactor evidence="1 11">
        <name>FAD</name>
        <dbReference type="ChEBI" id="CHEBI:57692"/>
    </cofactor>
</comment>
<evidence type="ECO:0000256" key="2">
    <source>
        <dbReference type="ARBA" id="ARBA00004496"/>
    </source>
</evidence>
<evidence type="ECO:0000256" key="1">
    <source>
        <dbReference type="ARBA" id="ARBA00001974"/>
    </source>
</evidence>
<keyword evidence="7" id="KW-0319">Glycerol metabolism</keyword>
<dbReference type="GO" id="GO:0046168">
    <property type="term" value="P:glycerol-3-phosphate catabolic process"/>
    <property type="evidence" value="ECO:0007669"/>
    <property type="project" value="TreeGrafter"/>
</dbReference>
<dbReference type="EC" id="1.1.5.3" evidence="4 11"/>
<dbReference type="Pfam" id="PF16901">
    <property type="entry name" value="DAO_C"/>
    <property type="match status" value="1"/>
</dbReference>
<evidence type="ECO:0000256" key="4">
    <source>
        <dbReference type="ARBA" id="ARBA00013029"/>
    </source>
</evidence>
<evidence type="ECO:0000256" key="3">
    <source>
        <dbReference type="ARBA" id="ARBA00007330"/>
    </source>
</evidence>
<keyword evidence="9 11" id="KW-0560">Oxidoreductase</keyword>
<evidence type="ECO:0000256" key="5">
    <source>
        <dbReference type="ARBA" id="ARBA00022490"/>
    </source>
</evidence>
<evidence type="ECO:0000313" key="15">
    <source>
        <dbReference type="Proteomes" id="UP000539111"/>
    </source>
</evidence>
<dbReference type="Pfam" id="PF01266">
    <property type="entry name" value="DAO"/>
    <property type="match status" value="1"/>
</dbReference>
<keyword evidence="5" id="KW-0963">Cytoplasm</keyword>
<dbReference type="InterPro" id="IPR006076">
    <property type="entry name" value="FAD-dep_OxRdtase"/>
</dbReference>